<evidence type="ECO:0000259" key="3">
    <source>
        <dbReference type="Pfam" id="PF13490"/>
    </source>
</evidence>
<reference evidence="4 5" key="1">
    <citation type="journal article" date="2011" name="Stand. Genomic Sci.">
        <title>Complete genome sequence of the filamentous gliding predatory bacterium Herpetosiphon aurantiacus type strain (114-95(T)).</title>
        <authorList>
            <person name="Kiss H."/>
            <person name="Nett M."/>
            <person name="Domin N."/>
            <person name="Martin K."/>
            <person name="Maresca J.A."/>
            <person name="Copeland A."/>
            <person name="Lapidus A."/>
            <person name="Lucas S."/>
            <person name="Berry K.W."/>
            <person name="Glavina Del Rio T."/>
            <person name="Dalin E."/>
            <person name="Tice H."/>
            <person name="Pitluck S."/>
            <person name="Richardson P."/>
            <person name="Bruce D."/>
            <person name="Goodwin L."/>
            <person name="Han C."/>
            <person name="Detter J.C."/>
            <person name="Schmutz J."/>
            <person name="Brettin T."/>
            <person name="Land M."/>
            <person name="Hauser L."/>
            <person name="Kyrpides N.C."/>
            <person name="Ivanova N."/>
            <person name="Goker M."/>
            <person name="Woyke T."/>
            <person name="Klenk H.P."/>
            <person name="Bryant D.A."/>
        </authorList>
    </citation>
    <scope>NUCLEOTIDE SEQUENCE [LARGE SCALE GENOMIC DNA]</scope>
    <source>
        <strain evidence="5">ATCC 23779 / DSM 785 / 114-95</strain>
    </source>
</reference>
<dbReference type="EMBL" id="CP000875">
    <property type="protein sequence ID" value="ABX04556.1"/>
    <property type="molecule type" value="Genomic_DNA"/>
</dbReference>
<name>A9AUM9_HERA2</name>
<dbReference type="HOGENOM" id="CLU_823289_0_0_0"/>
<evidence type="ECO:0000313" key="5">
    <source>
        <dbReference type="Proteomes" id="UP000000787"/>
    </source>
</evidence>
<keyword evidence="2" id="KW-0472">Membrane</keyword>
<evidence type="ECO:0000313" key="4">
    <source>
        <dbReference type="EMBL" id="ABX04556.1"/>
    </source>
</evidence>
<evidence type="ECO:0000256" key="2">
    <source>
        <dbReference type="SAM" id="Phobius"/>
    </source>
</evidence>
<dbReference type="Gene3D" id="1.10.10.1320">
    <property type="entry name" value="Anti-sigma factor, zinc-finger domain"/>
    <property type="match status" value="1"/>
</dbReference>
<protein>
    <recommendedName>
        <fullName evidence="3">Putative zinc-finger domain-containing protein</fullName>
    </recommendedName>
</protein>
<keyword evidence="2" id="KW-0812">Transmembrane</keyword>
<feature type="transmembrane region" description="Helical" evidence="2">
    <location>
        <begin position="87"/>
        <end position="110"/>
    </location>
</feature>
<sequence length="337" mass="35521">MNCGDIRLQLAQHTALTPADAVAIEAHLTTCDACRLLVADLETQTEQWFELLGKTTAYPPVALRVATRSRLIGLTNNAPRFGQSRRLLALGFAALILIGCVWFASIRWFLPATERGLEQAYNGTSLATVTQFIAEKPATPTLTPASQHPERLSTTNPTKVAHPLETAITISPIIANPLPTQVRPIVPPTQALPAQTMIPIVTQEPLPTTMPQPTEEPSTAVLPTTIPIVPSQELSTAIPPTTAPVLPTTVPQAPQLPTAIGTPNPPTAIGTPNLPTAIGTPNPPTAIGTPVMPTAIGTPNPPASPTATSKVVPSPLSTTQLLSPTPTSDDQRTNRNH</sequence>
<organism evidence="4 5">
    <name type="scientific">Herpetosiphon aurantiacus (strain ATCC 23779 / DSM 785 / 114-95)</name>
    <dbReference type="NCBI Taxonomy" id="316274"/>
    <lineage>
        <taxon>Bacteria</taxon>
        <taxon>Bacillati</taxon>
        <taxon>Chloroflexota</taxon>
        <taxon>Chloroflexia</taxon>
        <taxon>Herpetosiphonales</taxon>
        <taxon>Herpetosiphonaceae</taxon>
        <taxon>Herpetosiphon</taxon>
    </lineage>
</organism>
<dbReference type="BioCyc" id="HAUR316274:GHYA-1942-MONOMER"/>
<dbReference type="InterPro" id="IPR027383">
    <property type="entry name" value="Znf_put"/>
</dbReference>
<dbReference type="KEGG" id="hau:Haur_1913"/>
<dbReference type="AlphaFoldDB" id="A9AUM9"/>
<feature type="region of interest" description="Disordered" evidence="1">
    <location>
        <begin position="283"/>
        <end position="337"/>
    </location>
</feature>
<keyword evidence="2" id="KW-1133">Transmembrane helix</keyword>
<feature type="compositionally biased region" description="Low complexity" evidence="1">
    <location>
        <begin position="305"/>
        <end position="328"/>
    </location>
</feature>
<proteinExistence type="predicted"/>
<dbReference type="STRING" id="316274.Haur_1913"/>
<dbReference type="InterPro" id="IPR041916">
    <property type="entry name" value="Anti_sigma_zinc_sf"/>
</dbReference>
<keyword evidence="5" id="KW-1185">Reference proteome</keyword>
<evidence type="ECO:0000256" key="1">
    <source>
        <dbReference type="SAM" id="MobiDB-lite"/>
    </source>
</evidence>
<accession>A9AUM9</accession>
<dbReference type="Proteomes" id="UP000000787">
    <property type="component" value="Chromosome"/>
</dbReference>
<dbReference type="Pfam" id="PF13490">
    <property type="entry name" value="zf-HC2"/>
    <property type="match status" value="1"/>
</dbReference>
<feature type="domain" description="Putative zinc-finger" evidence="3">
    <location>
        <begin position="15"/>
        <end position="35"/>
    </location>
</feature>
<gene>
    <name evidence="4" type="ordered locus">Haur_1913</name>
</gene>
<dbReference type="InParanoid" id="A9AUM9"/>